<dbReference type="PIRSF" id="PIRSF015558">
    <property type="entry name" value="Txn_reg_DeoR_prd"/>
    <property type="match status" value="1"/>
</dbReference>
<dbReference type="Proteomes" id="UP000721844">
    <property type="component" value="Unassembled WGS sequence"/>
</dbReference>
<sequence>MSIEDSDSVRWGVRRRLEFIDFRLFWDGRFNRRDLADTFGISAQQASADIALYTAQAPANLRYDPGARTYVRTSAYRPTLMRASSERYLLQLVAIENRWMSKEDTWFDQPPPIENVSLLRKRTDSDILLLILDAINQRGQLEIRYKSITGSPEPKRLIAPHALFHAGGRWYVRAWSGEHRDFRDYNLFRIESVSAIGTSVTDPALDYEWSHRIDLEIVPNPVLLETQRAAVAMEYGMTDGKLVVTSRLSQSFYLMTENNLDVEPNVLIPGKQPLVLLNRSEVVAARETARKLSTAAVARASA</sequence>
<gene>
    <name evidence="4" type="ORF">ACELLULO517_27520</name>
</gene>
<feature type="domain" description="WYL" evidence="1">
    <location>
        <begin position="127"/>
        <end position="193"/>
    </location>
</feature>
<protein>
    <submittedName>
        <fullName evidence="4">WYL domain-containing protein</fullName>
    </submittedName>
</protein>
<keyword evidence="5" id="KW-1185">Reference proteome</keyword>
<proteinExistence type="predicted"/>
<dbReference type="InterPro" id="IPR059019">
    <property type="entry name" value="WHD_CapW"/>
</dbReference>
<dbReference type="EMBL" id="JAESVA010000021">
    <property type="protein sequence ID" value="MCB8884016.1"/>
    <property type="molecule type" value="Genomic_DNA"/>
</dbReference>
<dbReference type="AlphaFoldDB" id="A0A963Z7H9"/>
<comment type="caution">
    <text evidence="4">The sequence shown here is derived from an EMBL/GenBank/DDBJ whole genome shotgun (WGS) entry which is preliminary data.</text>
</comment>
<evidence type="ECO:0000259" key="1">
    <source>
        <dbReference type="Pfam" id="PF13280"/>
    </source>
</evidence>
<dbReference type="Pfam" id="PF13280">
    <property type="entry name" value="WYL"/>
    <property type="match status" value="1"/>
</dbReference>
<evidence type="ECO:0000313" key="4">
    <source>
        <dbReference type="EMBL" id="MCB8884016.1"/>
    </source>
</evidence>
<feature type="domain" description="DNA-binding transcriptional repressor CapW C-terminal dimerisation" evidence="2">
    <location>
        <begin position="213"/>
        <end position="282"/>
    </location>
</feature>
<dbReference type="RefSeq" id="WP_227310758.1">
    <property type="nucleotide sequence ID" value="NZ_JAESVA010000021.1"/>
</dbReference>
<evidence type="ECO:0000313" key="5">
    <source>
        <dbReference type="Proteomes" id="UP000721844"/>
    </source>
</evidence>
<evidence type="ECO:0000259" key="2">
    <source>
        <dbReference type="Pfam" id="PF26107"/>
    </source>
</evidence>
<accession>A0A963Z7H9</accession>
<dbReference type="PANTHER" id="PTHR34580">
    <property type="match status" value="1"/>
</dbReference>
<reference evidence="4 5" key="1">
    <citation type="journal article" date="2021" name="Microorganisms">
        <title>Acidisoma silvae sp. nov. and Acidisomacellulosilytica sp. nov., Two Acidophilic Bacteria Isolated from Decaying Wood, Hydrolyzing Cellulose and Producing Poly-3-hydroxybutyrate.</title>
        <authorList>
            <person name="Mieszkin S."/>
            <person name="Pouder E."/>
            <person name="Uroz S."/>
            <person name="Simon-Colin C."/>
            <person name="Alain K."/>
        </authorList>
    </citation>
    <scope>NUCLEOTIDE SEQUENCE [LARGE SCALE GENOMIC DNA]</scope>
    <source>
        <strain evidence="4 5">HW T5.17</strain>
    </source>
</reference>
<evidence type="ECO:0000259" key="3">
    <source>
        <dbReference type="Pfam" id="PF26109"/>
    </source>
</evidence>
<dbReference type="InterPro" id="IPR016634">
    <property type="entry name" value="CapW-like"/>
</dbReference>
<feature type="domain" description="DNA-binding transcriptional repressor CapW winged helix-turn-helix" evidence="3">
    <location>
        <begin position="13"/>
        <end position="92"/>
    </location>
</feature>
<dbReference type="InterPro" id="IPR059020">
    <property type="entry name" value="CapW_CTD"/>
</dbReference>
<dbReference type="PROSITE" id="PS52050">
    <property type="entry name" value="WYL"/>
    <property type="match status" value="1"/>
</dbReference>
<name>A0A963Z7H9_9PROT</name>
<dbReference type="PANTHER" id="PTHR34580:SF1">
    <property type="entry name" value="PROTEIN PAFC"/>
    <property type="match status" value="1"/>
</dbReference>
<dbReference type="InterPro" id="IPR051534">
    <property type="entry name" value="CBASS_pafABC_assoc_protein"/>
</dbReference>
<dbReference type="Pfam" id="PF26109">
    <property type="entry name" value="WHD_BrxR"/>
    <property type="match status" value="1"/>
</dbReference>
<dbReference type="InterPro" id="IPR026881">
    <property type="entry name" value="WYL_dom"/>
</dbReference>
<organism evidence="4 5">
    <name type="scientific">Acidisoma cellulosilyticum</name>
    <dbReference type="NCBI Taxonomy" id="2802395"/>
    <lineage>
        <taxon>Bacteria</taxon>
        <taxon>Pseudomonadati</taxon>
        <taxon>Pseudomonadota</taxon>
        <taxon>Alphaproteobacteria</taxon>
        <taxon>Acetobacterales</taxon>
        <taxon>Acidocellaceae</taxon>
        <taxon>Acidisoma</taxon>
    </lineage>
</organism>
<dbReference type="Pfam" id="PF26107">
    <property type="entry name" value="BrxR_CTD"/>
    <property type="match status" value="1"/>
</dbReference>